<dbReference type="Pfam" id="PF00011">
    <property type="entry name" value="HSP20"/>
    <property type="match status" value="1"/>
</dbReference>
<dbReference type="GO" id="GO:0051082">
    <property type="term" value="F:unfolded protein binding"/>
    <property type="evidence" value="ECO:0007669"/>
    <property type="project" value="TreeGrafter"/>
</dbReference>
<dbReference type="GO" id="GO:0042026">
    <property type="term" value="P:protein refolding"/>
    <property type="evidence" value="ECO:0007669"/>
    <property type="project" value="TreeGrafter"/>
</dbReference>
<dbReference type="Gene3D" id="2.60.40.790">
    <property type="match status" value="1"/>
</dbReference>
<evidence type="ECO:0000259" key="5">
    <source>
        <dbReference type="PROSITE" id="PS01031"/>
    </source>
</evidence>
<evidence type="ECO:0000256" key="1">
    <source>
        <dbReference type="ARBA" id="ARBA00023016"/>
    </source>
</evidence>
<comment type="similarity">
    <text evidence="2 3">Belongs to the small heat shock protein (HSP20) family.</text>
</comment>
<dbReference type="AlphaFoldDB" id="Q2PPK2"/>
<dbReference type="InterPro" id="IPR001436">
    <property type="entry name" value="Alpha-crystallin/sHSP_animal"/>
</dbReference>
<dbReference type="GO" id="GO:0009408">
    <property type="term" value="P:response to heat"/>
    <property type="evidence" value="ECO:0007669"/>
    <property type="project" value="TreeGrafter"/>
</dbReference>
<evidence type="ECO:0000313" key="6">
    <source>
        <dbReference type="EMBL" id="ABC41139.1"/>
    </source>
</evidence>
<evidence type="ECO:0000256" key="4">
    <source>
        <dbReference type="SAM" id="MobiDB-lite"/>
    </source>
</evidence>
<dbReference type="EMBL" id="DQ310578">
    <property type="protein sequence ID" value="ABC41139.1"/>
    <property type="molecule type" value="mRNA"/>
</dbReference>
<sequence length="195" mass="21363">MALNPWYGGYGGMTDPWSDPFGFGGFGGGMDLDIDRPFRRRMMRRTPDTSRALKELSTPWTLRDTADEFQVQLDVGHFLPNEITVKTTDDDILVHCKHDERSDEYGHVQREFRRRYRLPEHVKPESVSSTLSSDGVLTIHAPKTALSSPTERIVPITPAPAVGRIEGGTTGSTAGSTASSTPARSTRSTRSGGAA</sequence>
<dbReference type="GO" id="GO:0005634">
    <property type="term" value="C:nucleus"/>
    <property type="evidence" value="ECO:0007669"/>
    <property type="project" value="TreeGrafter"/>
</dbReference>
<evidence type="ECO:0000256" key="2">
    <source>
        <dbReference type="PROSITE-ProRule" id="PRU00285"/>
    </source>
</evidence>
<name>Q2PPK2_9CRUS</name>
<feature type="compositionally biased region" description="Low complexity" evidence="4">
    <location>
        <begin position="171"/>
        <end position="195"/>
    </location>
</feature>
<reference evidence="6" key="1">
    <citation type="journal article" date="2006" name="Genomics">
        <title>Diversity, structure, and expression of the gene for p26, a small heat shock protein from Artemia.</title>
        <authorList>
            <person name="Qiu Z."/>
            <person name="Bossier P."/>
            <person name="Wang X."/>
            <person name="Bojikova-Fournier S."/>
            <person name="MacRae T.H."/>
        </authorList>
    </citation>
    <scope>NUCLEOTIDE SEQUENCE</scope>
</reference>
<feature type="region of interest" description="Disordered" evidence="4">
    <location>
        <begin position="158"/>
        <end position="195"/>
    </location>
</feature>
<dbReference type="PROSITE" id="PS01031">
    <property type="entry name" value="SHSP"/>
    <property type="match status" value="1"/>
</dbReference>
<dbReference type="SUPFAM" id="SSF49764">
    <property type="entry name" value="HSP20-like chaperones"/>
    <property type="match status" value="1"/>
</dbReference>
<dbReference type="PANTHER" id="PTHR45640:SF13">
    <property type="entry name" value="HEAT SHOCK PROTEIN 22-RELATED"/>
    <property type="match status" value="1"/>
</dbReference>
<proteinExistence type="evidence at transcript level"/>
<dbReference type="GO" id="GO:0005737">
    <property type="term" value="C:cytoplasm"/>
    <property type="evidence" value="ECO:0007669"/>
    <property type="project" value="TreeGrafter"/>
</dbReference>
<keyword evidence="1 6" id="KW-0346">Stress response</keyword>
<organism evidence="6">
    <name type="scientific">Artemia persimilis</name>
    <dbReference type="NCBI Taxonomy" id="112779"/>
    <lineage>
        <taxon>Eukaryota</taxon>
        <taxon>Metazoa</taxon>
        <taxon>Ecdysozoa</taxon>
        <taxon>Arthropoda</taxon>
        <taxon>Crustacea</taxon>
        <taxon>Branchiopoda</taxon>
        <taxon>Anostraca</taxon>
        <taxon>Artemiidae</taxon>
        <taxon>Artemia</taxon>
    </lineage>
</organism>
<dbReference type="InterPro" id="IPR008978">
    <property type="entry name" value="HSP20-like_chaperone"/>
</dbReference>
<feature type="domain" description="SHSP" evidence="5">
    <location>
        <begin position="51"/>
        <end position="159"/>
    </location>
</feature>
<evidence type="ECO:0000256" key="3">
    <source>
        <dbReference type="RuleBase" id="RU003616"/>
    </source>
</evidence>
<dbReference type="CDD" id="cd06526">
    <property type="entry name" value="metazoan_ACD"/>
    <property type="match status" value="1"/>
</dbReference>
<dbReference type="PANTHER" id="PTHR45640">
    <property type="entry name" value="HEAT SHOCK PROTEIN HSP-12.2-RELATED"/>
    <property type="match status" value="1"/>
</dbReference>
<accession>Q2PPK2</accession>
<dbReference type="InterPro" id="IPR002068">
    <property type="entry name" value="A-crystallin/Hsp20_dom"/>
</dbReference>
<protein>
    <submittedName>
        <fullName evidence="6">Small heat shock protein p26</fullName>
    </submittedName>
</protein>